<evidence type="ECO:0000256" key="12">
    <source>
        <dbReference type="RuleBase" id="RU003661"/>
    </source>
</evidence>
<geneLocation type="mitochondrion" evidence="14"/>
<evidence type="ECO:0000256" key="9">
    <source>
        <dbReference type="ARBA" id="ARBA00023065"/>
    </source>
</evidence>
<dbReference type="AlphaFoldDB" id="A0AB38Z6V8"/>
<protein>
    <recommendedName>
        <fullName evidence="12">ATP synthase complex subunit 8</fullName>
    </recommendedName>
</protein>
<evidence type="ECO:0000313" key="14">
    <source>
        <dbReference type="EMBL" id="WPW46856.1"/>
    </source>
</evidence>
<comment type="subcellular location">
    <subcellularLocation>
        <location evidence="1 12">Mitochondrion membrane</location>
        <topology evidence="1 12">Single-pass membrane protein</topology>
    </subcellularLocation>
</comment>
<dbReference type="GO" id="GO:0031966">
    <property type="term" value="C:mitochondrial membrane"/>
    <property type="evidence" value="ECO:0007669"/>
    <property type="project" value="UniProtKB-SubCell"/>
</dbReference>
<evidence type="ECO:0000256" key="13">
    <source>
        <dbReference type="SAM" id="Phobius"/>
    </source>
</evidence>
<feature type="transmembrane region" description="Helical" evidence="13">
    <location>
        <begin position="6"/>
        <end position="29"/>
    </location>
</feature>
<dbReference type="EMBL" id="OR804126">
    <property type="protein sequence ID" value="WPW46856.1"/>
    <property type="molecule type" value="Genomic_DNA"/>
</dbReference>
<dbReference type="GO" id="GO:0045259">
    <property type="term" value="C:proton-transporting ATP synthase complex"/>
    <property type="evidence" value="ECO:0007669"/>
    <property type="project" value="UniProtKB-KW"/>
</dbReference>
<reference evidence="14" key="1">
    <citation type="journal article" date="2024" name="Insect Syst Divers">
        <title>Skimming the skaters: genome skimming improves phylogenetic resolution of Halobatinae (Hemiptera: Gerridae).</title>
        <authorList>
            <person name="Chang J.J.M."/>
            <person name="Raupach M.J."/>
            <person name="Cheng L."/>
            <person name="Damgaard J."/>
            <person name="Hongjamrassilp W."/>
            <person name="Ip Y.C.A."/>
            <person name="Ng M.H.-C."/>
            <person name="Chan W.W.R."/>
            <person name="Kunning I."/>
            <person name="Liang B.J.Y."/>
            <person name="Maggioni D."/>
            <person name="Mana R.R."/>
            <person name="Mishra H."/>
            <person name="Mowe M.A.D."/>
            <person name="Wainwright B.J."/>
            <person name="Whitney J.L."/>
            <person name="Wolfe K."/>
            <person name="Yeo D.C.J."/>
            <person name="Huang D."/>
        </authorList>
    </citation>
    <scope>NUCLEOTIDE SEQUENCE</scope>
</reference>
<evidence type="ECO:0000256" key="8">
    <source>
        <dbReference type="ARBA" id="ARBA00022989"/>
    </source>
</evidence>
<dbReference type="CTD" id="4509"/>
<evidence type="ECO:0000256" key="3">
    <source>
        <dbReference type="ARBA" id="ARBA00011291"/>
    </source>
</evidence>
<proteinExistence type="inferred from homology"/>
<dbReference type="GO" id="GO:0015078">
    <property type="term" value="F:proton transmembrane transporter activity"/>
    <property type="evidence" value="ECO:0007669"/>
    <property type="project" value="InterPro"/>
</dbReference>
<organism evidence="14">
    <name type="scientific">Esakia hungerfordi</name>
    <dbReference type="NCBI Taxonomy" id="3095925"/>
    <lineage>
        <taxon>Eukaryota</taxon>
        <taxon>Metazoa</taxon>
        <taxon>Ecdysozoa</taxon>
        <taxon>Arthropoda</taxon>
        <taxon>Hexapoda</taxon>
        <taxon>Insecta</taxon>
        <taxon>Pterygota</taxon>
        <taxon>Neoptera</taxon>
        <taxon>Paraneoptera</taxon>
        <taxon>Hemiptera</taxon>
        <taxon>Heteroptera</taxon>
        <taxon>Gerromorpha</taxon>
        <taxon>Gerroidea</taxon>
        <taxon>Gerridae</taxon>
        <taxon>Halobatinae</taxon>
        <taxon>Esakia</taxon>
    </lineage>
</organism>
<evidence type="ECO:0000256" key="2">
    <source>
        <dbReference type="ARBA" id="ARBA00008892"/>
    </source>
</evidence>
<evidence type="ECO:0000256" key="5">
    <source>
        <dbReference type="ARBA" id="ARBA00022547"/>
    </source>
</evidence>
<gene>
    <name evidence="14" type="primary">ATP8</name>
</gene>
<keyword evidence="8 13" id="KW-1133">Transmembrane helix</keyword>
<evidence type="ECO:0000256" key="4">
    <source>
        <dbReference type="ARBA" id="ARBA00022448"/>
    </source>
</evidence>
<keyword evidence="9 12" id="KW-0406">Ion transport</keyword>
<comment type="similarity">
    <text evidence="2 12">Belongs to the ATPase protein 8 family.</text>
</comment>
<keyword evidence="7 12" id="KW-0375">Hydrogen ion transport</keyword>
<name>A0AB38Z6V8_9HEMI</name>
<dbReference type="Pfam" id="PF00895">
    <property type="entry name" value="ATP-synt_8"/>
    <property type="match status" value="1"/>
</dbReference>
<sequence length="51" mass="6233">MPQMAPLSWLMLMIMFIITIMIINSMMYFNKNYTNNASKMKSHKNLMNWKW</sequence>
<evidence type="ECO:0000256" key="1">
    <source>
        <dbReference type="ARBA" id="ARBA00004304"/>
    </source>
</evidence>
<keyword evidence="4 12" id="KW-0813">Transport</keyword>
<evidence type="ECO:0000256" key="11">
    <source>
        <dbReference type="ARBA" id="ARBA00023136"/>
    </source>
</evidence>
<keyword evidence="5 12" id="KW-0138">CF(0)</keyword>
<evidence type="ECO:0000256" key="6">
    <source>
        <dbReference type="ARBA" id="ARBA00022692"/>
    </source>
</evidence>
<accession>A0AB38Z6V8</accession>
<keyword evidence="10 12" id="KW-0496">Mitochondrion</keyword>
<evidence type="ECO:0000256" key="10">
    <source>
        <dbReference type="ARBA" id="ARBA00023128"/>
    </source>
</evidence>
<dbReference type="InterPro" id="IPR001421">
    <property type="entry name" value="ATP8_metazoa"/>
</dbReference>
<keyword evidence="11 13" id="KW-0472">Membrane</keyword>
<comment type="subunit">
    <text evidence="3">F-type ATPases have 2 components, CF(1) - the catalytic core - and CF(0) - the membrane proton channel.</text>
</comment>
<evidence type="ECO:0000256" key="7">
    <source>
        <dbReference type="ARBA" id="ARBA00022781"/>
    </source>
</evidence>
<dbReference type="GeneID" id="87711071"/>
<dbReference type="GO" id="GO:0015986">
    <property type="term" value="P:proton motive force-driven ATP synthesis"/>
    <property type="evidence" value="ECO:0007669"/>
    <property type="project" value="InterPro"/>
</dbReference>
<keyword evidence="6 12" id="KW-0812">Transmembrane</keyword>
<dbReference type="RefSeq" id="YP_011010254.1">
    <property type="nucleotide sequence ID" value="NC_085379.1"/>
</dbReference>